<keyword evidence="3" id="KW-0597">Phosphoprotein</keyword>
<dbReference type="InterPro" id="IPR001242">
    <property type="entry name" value="Condensation_dom"/>
</dbReference>
<dbReference type="Pfam" id="PF13193">
    <property type="entry name" value="AMP-binding_C"/>
    <property type="match status" value="1"/>
</dbReference>
<feature type="domain" description="Carrier" evidence="5">
    <location>
        <begin position="1001"/>
        <end position="1076"/>
    </location>
</feature>
<accession>A0A6G9GW05</accession>
<evidence type="ECO:0000313" key="6">
    <source>
        <dbReference type="EMBL" id="QIQ02256.1"/>
    </source>
</evidence>
<dbReference type="Pfam" id="PF00550">
    <property type="entry name" value="PP-binding"/>
    <property type="match status" value="1"/>
</dbReference>
<dbReference type="InterPro" id="IPR009081">
    <property type="entry name" value="PP-bd_ACP"/>
</dbReference>
<dbReference type="Gene3D" id="3.30.300.30">
    <property type="match status" value="1"/>
</dbReference>
<dbReference type="RefSeq" id="WP_167025903.1">
    <property type="nucleotide sequence ID" value="NZ_CP050177.1"/>
</dbReference>
<dbReference type="PANTHER" id="PTHR45527:SF1">
    <property type="entry name" value="FATTY ACID SYNTHASE"/>
    <property type="match status" value="1"/>
</dbReference>
<dbReference type="Gene3D" id="3.30.559.30">
    <property type="entry name" value="Nonribosomal peptide synthetase, condensation domain"/>
    <property type="match status" value="1"/>
</dbReference>
<organism evidence="6 7">
    <name type="scientific">Streptomyces liangshanensis</name>
    <dbReference type="NCBI Taxonomy" id="2717324"/>
    <lineage>
        <taxon>Bacteria</taxon>
        <taxon>Bacillati</taxon>
        <taxon>Actinomycetota</taxon>
        <taxon>Actinomycetes</taxon>
        <taxon>Kitasatosporales</taxon>
        <taxon>Streptomycetaceae</taxon>
        <taxon>Streptomyces</taxon>
    </lineage>
</organism>
<dbReference type="Gene3D" id="3.30.559.10">
    <property type="entry name" value="Chloramphenicol acetyltransferase-like domain"/>
    <property type="match status" value="1"/>
</dbReference>
<dbReference type="CDD" id="cd05930">
    <property type="entry name" value="A_NRPS"/>
    <property type="match status" value="1"/>
</dbReference>
<dbReference type="AlphaFoldDB" id="A0A6G9GW05"/>
<evidence type="ECO:0000313" key="7">
    <source>
        <dbReference type="Proteomes" id="UP000501179"/>
    </source>
</evidence>
<dbReference type="Gene3D" id="3.40.50.12780">
    <property type="entry name" value="N-terminal domain of ligase-like"/>
    <property type="match status" value="1"/>
</dbReference>
<dbReference type="FunFam" id="2.30.38.10:FF:000001">
    <property type="entry name" value="Non-ribosomal peptide synthetase PvdI"/>
    <property type="match status" value="1"/>
</dbReference>
<keyword evidence="2" id="KW-0596">Phosphopantetheine</keyword>
<dbReference type="PROSITE" id="PS00455">
    <property type="entry name" value="AMP_BINDING"/>
    <property type="match status" value="1"/>
</dbReference>
<dbReference type="PROSITE" id="PS50075">
    <property type="entry name" value="CARRIER"/>
    <property type="match status" value="1"/>
</dbReference>
<dbReference type="GO" id="GO:0017000">
    <property type="term" value="P:antibiotic biosynthetic process"/>
    <property type="evidence" value="ECO:0007669"/>
    <property type="project" value="UniProtKB-ARBA"/>
</dbReference>
<evidence type="ECO:0000256" key="2">
    <source>
        <dbReference type="ARBA" id="ARBA00022450"/>
    </source>
</evidence>
<dbReference type="PANTHER" id="PTHR45527">
    <property type="entry name" value="NONRIBOSOMAL PEPTIDE SYNTHETASE"/>
    <property type="match status" value="1"/>
</dbReference>
<evidence type="ECO:0000256" key="4">
    <source>
        <dbReference type="SAM" id="MobiDB-lite"/>
    </source>
</evidence>
<keyword evidence="7" id="KW-1185">Reference proteome</keyword>
<dbReference type="InterPro" id="IPR036736">
    <property type="entry name" value="ACP-like_sf"/>
</dbReference>
<dbReference type="InterPro" id="IPR045851">
    <property type="entry name" value="AMP-bd_C_sf"/>
</dbReference>
<dbReference type="EMBL" id="CP050177">
    <property type="protein sequence ID" value="QIQ02256.1"/>
    <property type="molecule type" value="Genomic_DNA"/>
</dbReference>
<proteinExistence type="predicted"/>
<dbReference type="PROSITE" id="PS00012">
    <property type="entry name" value="PHOSPHOPANTETHEINE"/>
    <property type="match status" value="1"/>
</dbReference>
<dbReference type="Gene3D" id="1.10.1200.10">
    <property type="entry name" value="ACP-like"/>
    <property type="match status" value="1"/>
</dbReference>
<dbReference type="GO" id="GO:0044550">
    <property type="term" value="P:secondary metabolite biosynthetic process"/>
    <property type="evidence" value="ECO:0007669"/>
    <property type="project" value="TreeGrafter"/>
</dbReference>
<name>A0A6G9GW05_9ACTN</name>
<dbReference type="FunFam" id="1.10.1200.10:FF:000005">
    <property type="entry name" value="Nonribosomal peptide synthetase 1"/>
    <property type="match status" value="1"/>
</dbReference>
<protein>
    <submittedName>
        <fullName evidence="6">Amino acid adenylation domain-containing protein</fullName>
    </submittedName>
</protein>
<dbReference type="SUPFAM" id="SSF56801">
    <property type="entry name" value="Acetyl-CoA synthetase-like"/>
    <property type="match status" value="1"/>
</dbReference>
<dbReference type="InterPro" id="IPR020806">
    <property type="entry name" value="PKS_PP-bd"/>
</dbReference>
<dbReference type="SUPFAM" id="SSF52777">
    <property type="entry name" value="CoA-dependent acyltransferases"/>
    <property type="match status" value="2"/>
</dbReference>
<gene>
    <name evidence="6" type="ORF">HA039_08025</name>
</gene>
<reference evidence="6 7" key="1">
    <citation type="submission" date="2020-03" db="EMBL/GenBank/DDBJ databases">
        <title>A novel species.</title>
        <authorList>
            <person name="Gao J."/>
        </authorList>
    </citation>
    <scope>NUCLEOTIDE SEQUENCE [LARGE SCALE GENOMIC DNA]</scope>
    <source>
        <strain evidence="6 7">QMT-12</strain>
    </source>
</reference>
<feature type="compositionally biased region" description="Pro residues" evidence="4">
    <location>
        <begin position="8"/>
        <end position="20"/>
    </location>
</feature>
<dbReference type="GO" id="GO:0031177">
    <property type="term" value="F:phosphopantetheine binding"/>
    <property type="evidence" value="ECO:0007669"/>
    <property type="project" value="InterPro"/>
</dbReference>
<dbReference type="Pfam" id="PF00501">
    <property type="entry name" value="AMP-binding"/>
    <property type="match status" value="1"/>
</dbReference>
<dbReference type="GO" id="GO:0003824">
    <property type="term" value="F:catalytic activity"/>
    <property type="evidence" value="ECO:0007669"/>
    <property type="project" value="InterPro"/>
</dbReference>
<evidence type="ECO:0000259" key="5">
    <source>
        <dbReference type="PROSITE" id="PS50075"/>
    </source>
</evidence>
<dbReference type="NCBIfam" id="TIGR01733">
    <property type="entry name" value="AA-adenyl-dom"/>
    <property type="match status" value="1"/>
</dbReference>
<evidence type="ECO:0000256" key="3">
    <source>
        <dbReference type="ARBA" id="ARBA00022553"/>
    </source>
</evidence>
<feature type="region of interest" description="Disordered" evidence="4">
    <location>
        <begin position="1"/>
        <end position="28"/>
    </location>
</feature>
<dbReference type="CDD" id="cd19531">
    <property type="entry name" value="LCL_NRPS-like"/>
    <property type="match status" value="1"/>
</dbReference>
<evidence type="ECO:0000256" key="1">
    <source>
        <dbReference type="ARBA" id="ARBA00001957"/>
    </source>
</evidence>
<dbReference type="InterPro" id="IPR023213">
    <property type="entry name" value="CAT-like_dom_sf"/>
</dbReference>
<dbReference type="GO" id="GO:0043041">
    <property type="term" value="P:amino acid activation for nonribosomal peptide biosynthetic process"/>
    <property type="evidence" value="ECO:0007669"/>
    <property type="project" value="TreeGrafter"/>
</dbReference>
<dbReference type="InterPro" id="IPR025110">
    <property type="entry name" value="AMP-bd_C"/>
</dbReference>
<sequence>MTAAVDPTPTPSQAPAPTPPGRHTTDHPLTVDQRRLWFLQQLDPTDTGYHLYLVRRWRGPLDVPALRGALDALTARHEILRTRFVVVGDGPRQVVDPPTAVPLVRHDVSPAGEDDVDRLLTEAVAPHVNTPFDLAAGPPLRAVLVRAGEDEHALCLVLHHIAGDGWSSGVLWHELLTLYGAALTGSVPQLPALALQYGDHARAEEARLGPDEQERAYAHWRDRLAGAEPLRLPRDRPRPAEPLRPAGFADLALGPELTAAVDQLARQERCTPFMVLLTAYQAVLGRWCGQDDFTVGTPLAGRPDVAHEALIGYFTRTAVIRADLRGDAGRGPDFRTVLRRVRSATMGALAHQDVPLERLAADLGEAPGGLPFRTLFVLQSQHETGGGAAEPELPAGVTLLSLDSGFARAKADLLLDTWRTEAGLTCSFSYDEELFDRSTVETLARRYRTLLTRATADPLLPVHGDWLLDAEERAAVLARGTGPGVDPGRRTVLARFAEQVALRPDAPALALGEGTLSYAELDRRSSLLAARIGPVDGGVAAVRIPPSYALVTALLAVWKAGGGYLPLDEAYPLERLRQLVADGGARLLITAGEGPDLGIPSLAVPTEWPDGATVPSGASQAGPESGPAYVLFTSGSTGRPKGVVVEQGALADRVAWMTGTAATGTAGAQGYGLRPGDRIVQFASLGFDTHAEEIWPALASGACCVLLPGGSRTLPDVLRSGGGAGVTVLDLPTAYWHELVLMEDEFTWPADLRLVVLGGSAVDGTVLARWHARHGGRIRLVNTYGPTEATVIATSADLTLPSAPPGAVVARPPIGRPLAGVRCYVLDERLGLVPDGTEGELFLGGRGLARGYAGRAGLTAERFLPDPFAADGTRMYRTGDRVRRLPDGELEFLGRTDGQVKLRGYRIEPGEVEHALTAHPAVAHALVAVREGRLLGYVVPAPGATPVVPELLAHLEGLLPAFMVPSGLAVLDRLPLTVNGKPDVSALPLPGPAVAAPAFVPPRTDAEALVAELWEEVLGVERVGARDDFFSLGGDSLRVTRVAARIRSVAGLEISIRDVFDHRVLADLAARVEELLIAEIDALSEGEAAERLSP</sequence>
<dbReference type="SUPFAM" id="SSF47336">
    <property type="entry name" value="ACP-like"/>
    <property type="match status" value="1"/>
</dbReference>
<dbReference type="Pfam" id="PF00668">
    <property type="entry name" value="Condensation"/>
    <property type="match status" value="1"/>
</dbReference>
<dbReference type="InterPro" id="IPR020845">
    <property type="entry name" value="AMP-binding_CS"/>
</dbReference>
<dbReference type="InterPro" id="IPR006162">
    <property type="entry name" value="Ppantetheine_attach_site"/>
</dbReference>
<dbReference type="InterPro" id="IPR010071">
    <property type="entry name" value="AA_adenyl_dom"/>
</dbReference>
<dbReference type="GO" id="GO:0005737">
    <property type="term" value="C:cytoplasm"/>
    <property type="evidence" value="ECO:0007669"/>
    <property type="project" value="TreeGrafter"/>
</dbReference>
<dbReference type="GO" id="GO:0008610">
    <property type="term" value="P:lipid biosynthetic process"/>
    <property type="evidence" value="ECO:0007669"/>
    <property type="project" value="UniProtKB-ARBA"/>
</dbReference>
<dbReference type="InterPro" id="IPR042099">
    <property type="entry name" value="ANL_N_sf"/>
</dbReference>
<dbReference type="SMART" id="SM00823">
    <property type="entry name" value="PKS_PP"/>
    <property type="match status" value="1"/>
</dbReference>
<comment type="cofactor">
    <cofactor evidence="1">
        <name>pantetheine 4'-phosphate</name>
        <dbReference type="ChEBI" id="CHEBI:47942"/>
    </cofactor>
</comment>
<dbReference type="Proteomes" id="UP000501179">
    <property type="component" value="Chromosome"/>
</dbReference>
<dbReference type="InterPro" id="IPR000873">
    <property type="entry name" value="AMP-dep_synth/lig_dom"/>
</dbReference>
<dbReference type="KEGG" id="slia:HA039_08025"/>